<dbReference type="GO" id="GO:0016787">
    <property type="term" value="F:hydrolase activity"/>
    <property type="evidence" value="ECO:0007669"/>
    <property type="project" value="UniProtKB-KW"/>
</dbReference>
<protein>
    <submittedName>
        <fullName evidence="2">Alpha/beta hydrolase</fullName>
    </submittedName>
</protein>
<dbReference type="Gene3D" id="3.40.50.1820">
    <property type="entry name" value="alpha/beta hydrolase"/>
    <property type="match status" value="1"/>
</dbReference>
<gene>
    <name evidence="2" type="ORF">ACFYXQ_39640</name>
</gene>
<evidence type="ECO:0000313" key="3">
    <source>
        <dbReference type="Proteomes" id="UP001601992"/>
    </source>
</evidence>
<dbReference type="Proteomes" id="UP001601992">
    <property type="component" value="Unassembled WGS sequence"/>
</dbReference>
<feature type="domain" description="AB hydrolase-1" evidence="1">
    <location>
        <begin position="7"/>
        <end position="219"/>
    </location>
</feature>
<dbReference type="RefSeq" id="WP_040830634.1">
    <property type="nucleotide sequence ID" value="NZ_JBIAQY010000022.1"/>
</dbReference>
<comment type="caution">
    <text evidence="2">The sequence shown here is derived from an EMBL/GenBank/DDBJ whole genome shotgun (WGS) entry which is preliminary data.</text>
</comment>
<keyword evidence="3" id="KW-1185">Reference proteome</keyword>
<dbReference type="InterPro" id="IPR052897">
    <property type="entry name" value="Sec-Metab_Biosynth_Hydrolase"/>
</dbReference>
<dbReference type="PANTHER" id="PTHR37017:SF11">
    <property type="entry name" value="ESTERASE_LIPASE_THIOESTERASE DOMAIN-CONTAINING PROTEIN"/>
    <property type="match status" value="1"/>
</dbReference>
<organism evidence="2 3">
    <name type="scientific">Nocardia jiangxiensis</name>
    <dbReference type="NCBI Taxonomy" id="282685"/>
    <lineage>
        <taxon>Bacteria</taxon>
        <taxon>Bacillati</taxon>
        <taxon>Actinomycetota</taxon>
        <taxon>Actinomycetes</taxon>
        <taxon>Mycobacteriales</taxon>
        <taxon>Nocardiaceae</taxon>
        <taxon>Nocardia</taxon>
    </lineage>
</organism>
<accession>A0ABW6SC49</accession>
<sequence length="243" mass="26656">MTEIATVILVHGGWHDETCWDPLRAELDLRDIPSVAVRLPLIRLDTDAAVVRTTIEAQRGDVMVVAHSWGGGPVTLGASGLARVKHLIYLASFMLEAGVPSIPLAQRRRVTAGQAAKTAANNDEIAMDPSRARTTLYHDVDSELADRMIERLRPIAVSCNQEIATHRVAAWRTVTTTYAVCLQDRAIAPEDQRAMARNAHEAVELDTGHSPFLARPDLVGDLIANRYHRIQPGIGNPMPTVRE</sequence>
<evidence type="ECO:0000313" key="2">
    <source>
        <dbReference type="EMBL" id="MFF3573880.1"/>
    </source>
</evidence>
<dbReference type="PANTHER" id="PTHR37017">
    <property type="entry name" value="AB HYDROLASE-1 DOMAIN-CONTAINING PROTEIN-RELATED"/>
    <property type="match status" value="1"/>
</dbReference>
<evidence type="ECO:0000259" key="1">
    <source>
        <dbReference type="Pfam" id="PF12697"/>
    </source>
</evidence>
<name>A0ABW6SC49_9NOCA</name>
<dbReference type="InterPro" id="IPR000073">
    <property type="entry name" value="AB_hydrolase_1"/>
</dbReference>
<dbReference type="EMBL" id="JBIAQY010000022">
    <property type="protein sequence ID" value="MFF3573880.1"/>
    <property type="molecule type" value="Genomic_DNA"/>
</dbReference>
<reference evidence="2 3" key="1">
    <citation type="submission" date="2024-10" db="EMBL/GenBank/DDBJ databases">
        <title>The Natural Products Discovery Center: Release of the First 8490 Sequenced Strains for Exploring Actinobacteria Biosynthetic Diversity.</title>
        <authorList>
            <person name="Kalkreuter E."/>
            <person name="Kautsar S.A."/>
            <person name="Yang D."/>
            <person name="Bader C.D."/>
            <person name="Teijaro C.N."/>
            <person name="Fluegel L."/>
            <person name="Davis C.M."/>
            <person name="Simpson J.R."/>
            <person name="Lauterbach L."/>
            <person name="Steele A.D."/>
            <person name="Gui C."/>
            <person name="Meng S."/>
            <person name="Li G."/>
            <person name="Viehrig K."/>
            <person name="Ye F."/>
            <person name="Su P."/>
            <person name="Kiefer A.F."/>
            <person name="Nichols A."/>
            <person name="Cepeda A.J."/>
            <person name="Yan W."/>
            <person name="Fan B."/>
            <person name="Jiang Y."/>
            <person name="Adhikari A."/>
            <person name="Zheng C.-J."/>
            <person name="Schuster L."/>
            <person name="Cowan T.M."/>
            <person name="Smanski M.J."/>
            <person name="Chevrette M.G."/>
            <person name="De Carvalho L.P.S."/>
            <person name="Shen B."/>
        </authorList>
    </citation>
    <scope>NUCLEOTIDE SEQUENCE [LARGE SCALE GENOMIC DNA]</scope>
    <source>
        <strain evidence="2 3">NPDC002593</strain>
    </source>
</reference>
<keyword evidence="2" id="KW-0378">Hydrolase</keyword>
<dbReference type="SUPFAM" id="SSF53474">
    <property type="entry name" value="alpha/beta-Hydrolases"/>
    <property type="match status" value="1"/>
</dbReference>
<dbReference type="Pfam" id="PF12697">
    <property type="entry name" value="Abhydrolase_6"/>
    <property type="match status" value="1"/>
</dbReference>
<dbReference type="InterPro" id="IPR029058">
    <property type="entry name" value="AB_hydrolase_fold"/>
</dbReference>
<proteinExistence type="predicted"/>